<protein>
    <submittedName>
        <fullName evidence="1">Uncharacterized protein</fullName>
    </submittedName>
</protein>
<dbReference type="EMBL" id="KN838569">
    <property type="protein sequence ID" value="KIK04459.1"/>
    <property type="molecule type" value="Genomic_DNA"/>
</dbReference>
<dbReference type="AlphaFoldDB" id="A0A0C9XS17"/>
<accession>A0A0C9XS17</accession>
<name>A0A0C9XS17_9AGAR</name>
<dbReference type="HOGENOM" id="CLU_2638434_0_0_1"/>
<gene>
    <name evidence="1" type="ORF">K443DRAFT_417143</name>
</gene>
<reference evidence="2" key="2">
    <citation type="submission" date="2015-01" db="EMBL/GenBank/DDBJ databases">
        <title>Evolutionary Origins and Diversification of the Mycorrhizal Mutualists.</title>
        <authorList>
            <consortium name="DOE Joint Genome Institute"/>
            <consortium name="Mycorrhizal Genomics Consortium"/>
            <person name="Kohler A."/>
            <person name="Kuo A."/>
            <person name="Nagy L.G."/>
            <person name="Floudas D."/>
            <person name="Copeland A."/>
            <person name="Barry K.W."/>
            <person name="Cichocki N."/>
            <person name="Veneault-Fourrey C."/>
            <person name="LaButti K."/>
            <person name="Lindquist E.A."/>
            <person name="Lipzen A."/>
            <person name="Lundell T."/>
            <person name="Morin E."/>
            <person name="Murat C."/>
            <person name="Riley R."/>
            <person name="Ohm R."/>
            <person name="Sun H."/>
            <person name="Tunlid A."/>
            <person name="Henrissat B."/>
            <person name="Grigoriev I.V."/>
            <person name="Hibbett D.S."/>
            <person name="Martin F."/>
        </authorList>
    </citation>
    <scope>NUCLEOTIDE SEQUENCE [LARGE SCALE GENOMIC DNA]</scope>
    <source>
        <strain evidence="2">LaAM-08-1</strain>
    </source>
</reference>
<evidence type="ECO:0000313" key="2">
    <source>
        <dbReference type="Proteomes" id="UP000054477"/>
    </source>
</evidence>
<organism evidence="1 2">
    <name type="scientific">Laccaria amethystina LaAM-08-1</name>
    <dbReference type="NCBI Taxonomy" id="1095629"/>
    <lineage>
        <taxon>Eukaryota</taxon>
        <taxon>Fungi</taxon>
        <taxon>Dikarya</taxon>
        <taxon>Basidiomycota</taxon>
        <taxon>Agaricomycotina</taxon>
        <taxon>Agaricomycetes</taxon>
        <taxon>Agaricomycetidae</taxon>
        <taxon>Agaricales</taxon>
        <taxon>Agaricineae</taxon>
        <taxon>Hydnangiaceae</taxon>
        <taxon>Laccaria</taxon>
    </lineage>
</organism>
<sequence length="77" mass="8721">MGSMELALLEMENISQVLGSYLTSTSDGRGARTHDDRSRRSAETRFRLRLVIMHQRIAAHHRQTIIPPLSDLSSPTF</sequence>
<reference evidence="1 2" key="1">
    <citation type="submission" date="2014-04" db="EMBL/GenBank/DDBJ databases">
        <authorList>
            <consortium name="DOE Joint Genome Institute"/>
            <person name="Kuo A."/>
            <person name="Kohler A."/>
            <person name="Nagy L.G."/>
            <person name="Floudas D."/>
            <person name="Copeland A."/>
            <person name="Barry K.W."/>
            <person name="Cichocki N."/>
            <person name="Veneault-Fourrey C."/>
            <person name="LaButti K."/>
            <person name="Lindquist E.A."/>
            <person name="Lipzen A."/>
            <person name="Lundell T."/>
            <person name="Morin E."/>
            <person name="Murat C."/>
            <person name="Sun H."/>
            <person name="Tunlid A."/>
            <person name="Henrissat B."/>
            <person name="Grigoriev I.V."/>
            <person name="Hibbett D.S."/>
            <person name="Martin F."/>
            <person name="Nordberg H.P."/>
            <person name="Cantor M.N."/>
            <person name="Hua S.X."/>
        </authorList>
    </citation>
    <scope>NUCLEOTIDE SEQUENCE [LARGE SCALE GENOMIC DNA]</scope>
    <source>
        <strain evidence="1 2">LaAM-08-1</strain>
    </source>
</reference>
<proteinExistence type="predicted"/>
<keyword evidence="2" id="KW-1185">Reference proteome</keyword>
<dbReference type="Proteomes" id="UP000054477">
    <property type="component" value="Unassembled WGS sequence"/>
</dbReference>
<evidence type="ECO:0000313" key="1">
    <source>
        <dbReference type="EMBL" id="KIK04459.1"/>
    </source>
</evidence>